<feature type="compositionally biased region" description="Basic and acidic residues" evidence="1">
    <location>
        <begin position="527"/>
        <end position="537"/>
    </location>
</feature>
<dbReference type="Proteomes" id="UP001292079">
    <property type="component" value="Unassembled WGS sequence"/>
</dbReference>
<feature type="region of interest" description="Disordered" evidence="1">
    <location>
        <begin position="425"/>
        <end position="456"/>
    </location>
</feature>
<reference evidence="2" key="1">
    <citation type="submission" date="2022-04" db="EMBL/GenBank/DDBJ databases">
        <authorList>
            <person name="Xu L."/>
            <person name="Lv Z."/>
        </authorList>
    </citation>
    <scope>NUCLEOTIDE SEQUENCE</scope>
    <source>
        <strain evidence="2">LV_2022a</strain>
    </source>
</reference>
<proteinExistence type="predicted"/>
<evidence type="ECO:0000313" key="2">
    <source>
        <dbReference type="EMBL" id="KAK4471474.1"/>
    </source>
</evidence>
<feature type="compositionally biased region" description="Basic and acidic residues" evidence="1">
    <location>
        <begin position="471"/>
        <end position="480"/>
    </location>
</feature>
<evidence type="ECO:0008006" key="4">
    <source>
        <dbReference type="Google" id="ProtNLM"/>
    </source>
</evidence>
<feature type="compositionally biased region" description="Acidic residues" evidence="1">
    <location>
        <begin position="425"/>
        <end position="438"/>
    </location>
</feature>
<reference evidence="2" key="2">
    <citation type="journal article" date="2023" name="Infect Dis Poverty">
        <title>Chromosome-scale genome of the human blood fluke Schistosoma mekongi and its implications for public health.</title>
        <authorList>
            <person name="Zhou M."/>
            <person name="Xu L."/>
            <person name="Xu D."/>
            <person name="Chen W."/>
            <person name="Khan J."/>
            <person name="Hu Y."/>
            <person name="Huang H."/>
            <person name="Wei H."/>
            <person name="Zhang Y."/>
            <person name="Chusongsang P."/>
            <person name="Tanasarnprasert K."/>
            <person name="Hu X."/>
            <person name="Limpanont Y."/>
            <person name="Lv Z."/>
        </authorList>
    </citation>
    <scope>NUCLEOTIDE SEQUENCE</scope>
    <source>
        <strain evidence="2">LV_2022a</strain>
    </source>
</reference>
<feature type="compositionally biased region" description="Polar residues" evidence="1">
    <location>
        <begin position="481"/>
        <end position="490"/>
    </location>
</feature>
<dbReference type="AlphaFoldDB" id="A0AAE2D504"/>
<feature type="region of interest" description="Disordered" evidence="1">
    <location>
        <begin position="471"/>
        <end position="553"/>
    </location>
</feature>
<name>A0AAE2D504_SCHME</name>
<feature type="region of interest" description="Disordered" evidence="1">
    <location>
        <begin position="293"/>
        <end position="326"/>
    </location>
</feature>
<dbReference type="EMBL" id="JALJAT010000003">
    <property type="protein sequence ID" value="KAK4471474.1"/>
    <property type="molecule type" value="Genomic_DNA"/>
</dbReference>
<evidence type="ECO:0000256" key="1">
    <source>
        <dbReference type="SAM" id="MobiDB-lite"/>
    </source>
</evidence>
<keyword evidence="3" id="KW-1185">Reference proteome</keyword>
<feature type="compositionally biased region" description="Polar residues" evidence="1">
    <location>
        <begin position="299"/>
        <end position="310"/>
    </location>
</feature>
<evidence type="ECO:0000313" key="3">
    <source>
        <dbReference type="Proteomes" id="UP001292079"/>
    </source>
</evidence>
<comment type="caution">
    <text evidence="2">The sequence shown here is derived from an EMBL/GenBank/DDBJ whole genome shotgun (WGS) entry which is preliminary data.</text>
</comment>
<feature type="compositionally biased region" description="Polar residues" evidence="1">
    <location>
        <begin position="538"/>
        <end position="550"/>
    </location>
</feature>
<organism evidence="2 3">
    <name type="scientific">Schistosoma mekongi</name>
    <name type="common">Parasitic worm</name>
    <dbReference type="NCBI Taxonomy" id="38744"/>
    <lineage>
        <taxon>Eukaryota</taxon>
        <taxon>Metazoa</taxon>
        <taxon>Spiralia</taxon>
        <taxon>Lophotrochozoa</taxon>
        <taxon>Platyhelminthes</taxon>
        <taxon>Trematoda</taxon>
        <taxon>Digenea</taxon>
        <taxon>Strigeidida</taxon>
        <taxon>Schistosomatoidea</taxon>
        <taxon>Schistosomatidae</taxon>
        <taxon>Schistosoma</taxon>
    </lineage>
</organism>
<feature type="compositionally biased region" description="Polar residues" evidence="1">
    <location>
        <begin position="516"/>
        <end position="525"/>
    </location>
</feature>
<sequence>MNKDPLTPVPSERLLGPGYGQGVWPLRERLALATALLDVDNQQGSWAATSRRMMCFSRPGRPSTWCSSKACAKQYALLLDSIELVKRQKIPGCDTQTSQLSLAERVVKRLSAERAEELRSRIRLGQLYYTSLKNVISEVESGIYDNQLMNLLSVINPITDCKKKSENLDGESIQTTVLVNDDPSERQTVVANDITNASQSKHCNRYSDKSTAASDSFDNNQSCTKSFIGLWKEIQEFYHIPDSTWYCAPGPINNRISTSAYSGVTSRSRQSAGVGSLNFSRLSTLLAEASSPSLKPATQFRNSTNKSSSYKPGLHETSHTTAASRAAEAAKQRYLSKKGKGKFASHKSQLDRNYKTMKQHNKSKNWSKNISRNSLYDCTATSSSSKADRIKRAINRKSQLFDSRSSYQKSCISVYGKSVFEQELSDNETDLDNDDSMYEESSTDKQTDTPSSTPSTIAMCISDVEDFLIQDDEKSDKTIPNDDNTTYSTLDNDRPATTIPEDDSNDYNSESEKSISSDAVSSLSTEAVRETDSRVGDRNSSVCSSPTLGNITDGPEIAAEEEFRLDSINQKSPVVASSNMNLSTNGTLDVTNDNPENGMKLQTITDTHCSPVLSVDIQIPVENLPGLGPTDFVDTDSKVSHCVTSISNVSESSNVRLFASDVEKALDKKLDLSSNSSAQAKKVNKSVLKNVPTYSILPFLVKTDINKSPQTNTSDAESNIEVEHTEKSDMNVFDHEFYKLSLQINKLSVKNI</sequence>
<accession>A0AAE2D504</accession>
<gene>
    <name evidence="2" type="ORF">MN116_004900</name>
</gene>
<protein>
    <recommendedName>
        <fullName evidence="4">Bromodomain-containing protein 8</fullName>
    </recommendedName>
</protein>